<keyword evidence="3 6" id="KW-0819">tRNA processing</keyword>
<evidence type="ECO:0000256" key="6">
    <source>
        <dbReference type="HAMAP-Rule" id="MF_03218"/>
    </source>
</evidence>
<keyword evidence="4 6" id="KW-0479">Metal-binding</keyword>
<keyword evidence="2 6" id="KW-0808">Transferase</keyword>
<evidence type="ECO:0000256" key="2">
    <source>
        <dbReference type="ARBA" id="ARBA00022679"/>
    </source>
</evidence>
<dbReference type="InterPro" id="IPR036511">
    <property type="entry name" value="TGT-like_sf"/>
</dbReference>
<feature type="binding site" evidence="6">
    <location>
        <position position="311"/>
    </location>
    <ligand>
        <name>Zn(2+)</name>
        <dbReference type="ChEBI" id="CHEBI:29105"/>
    </ligand>
</feature>
<evidence type="ECO:0000256" key="1">
    <source>
        <dbReference type="ARBA" id="ARBA00022676"/>
    </source>
</evidence>
<feature type="region of interest" description="RNA binding" evidence="6">
    <location>
        <begin position="252"/>
        <end position="258"/>
    </location>
</feature>
<feature type="region of interest" description="RNA binding; important for wobble base 34 recognition" evidence="6">
    <location>
        <begin position="276"/>
        <end position="280"/>
    </location>
</feature>
<dbReference type="EC" id="2.4.2.64" evidence="6"/>
<evidence type="ECO:0000313" key="8">
    <source>
        <dbReference type="EMBL" id="CAK8686502.1"/>
    </source>
</evidence>
<proteinExistence type="inferred from homology"/>
<feature type="active site" description="Nucleophile" evidence="6">
    <location>
        <position position="271"/>
    </location>
</feature>
<comment type="function">
    <text evidence="6">Catalytic subunit of the queuine tRNA-ribosyltransferase (TGT) that catalyzes the base-exchange of a guanine (G) residue with queuine (Q) at position 34 (anticodon wobble position) in tRNAs with GU(N) anticodons (tRNA-Asp, -Asn, -His and -Tyr), resulting in the hypermodified nucleoside queuosine (7-(((4,5-cis-dihydroxy-2-cyclopenten-1-yl)amino)methyl)-7-deazaguanosine). Catalysis occurs through a double-displacement mechanism. The nucleophile active site attacks the C1' of nucleotide 34 to detach the guanine base from the RNA, forming a covalent enzyme-RNA intermediate. The proton acceptor active site deprotonates the incoming queuine, allowing a nucleophilic attack on the C1' of the ribose to form the product.</text>
</comment>
<keyword evidence="5 6" id="KW-0862">Zinc</keyword>
<keyword evidence="6" id="KW-0963">Cytoplasm</keyword>
<name>A0ABP0G5Q1_CLALP</name>
<keyword evidence="9" id="KW-1185">Reference proteome</keyword>
<dbReference type="PANTHER" id="PTHR43530:SF1">
    <property type="entry name" value="QUEUINE TRNA-RIBOSYLTRANSFERASE CATALYTIC SUBUNIT 1"/>
    <property type="match status" value="1"/>
</dbReference>
<feature type="domain" description="tRNA-guanine(15) transglycosylase-like" evidence="7">
    <location>
        <begin position="17"/>
        <end position="370"/>
    </location>
</feature>
<feature type="binding site" evidence="6">
    <location>
        <position position="314"/>
    </location>
    <ligand>
        <name>Zn(2+)</name>
        <dbReference type="ChEBI" id="CHEBI:29105"/>
    </ligand>
</feature>
<feature type="binding site" evidence="6">
    <location>
        <position position="221"/>
    </location>
    <ligand>
        <name>substrate</name>
    </ligand>
</feature>
<comment type="subunit">
    <text evidence="6">Heterodimer of a catalytic subunit and an accessory subunit.</text>
</comment>
<comment type="subcellular location">
    <subcellularLocation>
        <location evidence="6">Cytoplasm</location>
    </subcellularLocation>
</comment>
<feature type="binding site" evidence="6">
    <location>
        <position position="340"/>
    </location>
    <ligand>
        <name>Zn(2+)</name>
        <dbReference type="ChEBI" id="CHEBI:29105"/>
    </ligand>
</feature>
<feature type="binding site" evidence="6">
    <location>
        <position position="194"/>
    </location>
    <ligand>
        <name>substrate</name>
    </ligand>
</feature>
<reference evidence="8 9" key="1">
    <citation type="submission" date="2024-02" db="EMBL/GenBank/DDBJ databases">
        <authorList>
            <person name="Daric V."/>
            <person name="Darras S."/>
        </authorList>
    </citation>
    <scope>NUCLEOTIDE SEQUENCE [LARGE SCALE GENOMIC DNA]</scope>
</reference>
<accession>A0ABP0G5Q1</accession>
<dbReference type="EMBL" id="CAWYQH010000102">
    <property type="protein sequence ID" value="CAK8686502.1"/>
    <property type="molecule type" value="Genomic_DNA"/>
</dbReference>
<protein>
    <recommendedName>
        <fullName evidence="6">Queuine tRNA-ribosyltransferase catalytic subunit 1</fullName>
        <ecNumber evidence="6">2.4.2.64</ecNumber>
    </recommendedName>
    <alternativeName>
        <fullName evidence="6">Guanine insertion enzyme</fullName>
    </alternativeName>
    <alternativeName>
        <fullName evidence="6">tRNA-guanine transglycosylase</fullName>
    </alternativeName>
</protein>
<evidence type="ECO:0000259" key="7">
    <source>
        <dbReference type="Pfam" id="PF01702"/>
    </source>
</evidence>
<feature type="binding site" evidence="6">
    <location>
        <begin position="96"/>
        <end position="100"/>
    </location>
    <ligand>
        <name>substrate</name>
    </ligand>
</feature>
<sequence>MKYGVMSMDVVARCSTTKARVGKLSLPHHVVDTPVFMPVGTQGTLKGLTTKQLEKIGIQIMLGNTYHLGNQPGEDILEEAGGLHQFMGWPRALLTDSGGFQMVSLLKLSELSEEGVQFEHPRDKSIMMLSPEKSIAIQNAIGADIIMQLDDVVSSTETDAKRFKEATRRSVRWLDRCISAHKRNGDQCLFPIIQGGLDESLRKECLHEMTSRVVPGFAIGGLSGGECKDDFWKMVTTSTDGLPEDKPRYLMGVGYAADLIVCVALGCDMFDCVFPTRTARFGCALVPTGQISLKNVSCSKDFTPIQEDCHCTTCKSYTKAYLYMLFRANHPSACHMVSVHNVMYQFNLMRSIREAIKNDSYPQFIKDYFLKLFKTPLSYPSWAVDSLNSVGVRLK</sequence>
<gene>
    <name evidence="8" type="ORF">CVLEPA_LOCUS18428</name>
</gene>
<dbReference type="Gene3D" id="3.20.20.105">
    <property type="entry name" value="Queuine tRNA-ribosyltransferase-like"/>
    <property type="match status" value="1"/>
</dbReference>
<evidence type="ECO:0000256" key="5">
    <source>
        <dbReference type="ARBA" id="ARBA00022833"/>
    </source>
</evidence>
<dbReference type="NCBIfam" id="TIGR00430">
    <property type="entry name" value="Q_tRNA_tgt"/>
    <property type="match status" value="1"/>
</dbReference>
<feature type="active site" description="Proton acceptor" evidence="6">
    <location>
        <position position="96"/>
    </location>
</feature>
<organism evidence="8 9">
    <name type="scientific">Clavelina lepadiformis</name>
    <name type="common">Light-bulb sea squirt</name>
    <name type="synonym">Ascidia lepadiformis</name>
    <dbReference type="NCBI Taxonomy" id="159417"/>
    <lineage>
        <taxon>Eukaryota</taxon>
        <taxon>Metazoa</taxon>
        <taxon>Chordata</taxon>
        <taxon>Tunicata</taxon>
        <taxon>Ascidiacea</taxon>
        <taxon>Aplousobranchia</taxon>
        <taxon>Clavelinidae</taxon>
        <taxon>Clavelina</taxon>
    </lineage>
</organism>
<evidence type="ECO:0000256" key="4">
    <source>
        <dbReference type="ARBA" id="ARBA00022723"/>
    </source>
</evidence>
<feature type="binding site" evidence="6">
    <location>
        <position position="150"/>
    </location>
    <ligand>
        <name>substrate</name>
    </ligand>
</feature>
<comment type="caution">
    <text evidence="8">The sequence shown here is derived from an EMBL/GenBank/DDBJ whole genome shotgun (WGS) entry which is preliminary data.</text>
</comment>
<keyword evidence="1 6" id="KW-0328">Glycosyltransferase</keyword>
<dbReference type="SUPFAM" id="SSF51713">
    <property type="entry name" value="tRNA-guanine transglycosylase"/>
    <property type="match status" value="1"/>
</dbReference>
<dbReference type="HAMAP" id="MF_00168">
    <property type="entry name" value="Q_tRNA_Tgt"/>
    <property type="match status" value="1"/>
</dbReference>
<evidence type="ECO:0000313" key="9">
    <source>
        <dbReference type="Proteomes" id="UP001642483"/>
    </source>
</evidence>
<evidence type="ECO:0000256" key="3">
    <source>
        <dbReference type="ARBA" id="ARBA00022694"/>
    </source>
</evidence>
<dbReference type="InterPro" id="IPR004803">
    <property type="entry name" value="TGT"/>
</dbReference>
<dbReference type="Pfam" id="PF01702">
    <property type="entry name" value="TGT"/>
    <property type="match status" value="1"/>
</dbReference>
<dbReference type="Proteomes" id="UP001642483">
    <property type="component" value="Unassembled WGS sequence"/>
</dbReference>
<dbReference type="NCBIfam" id="TIGR00449">
    <property type="entry name" value="tgt_general"/>
    <property type="match status" value="1"/>
</dbReference>
<dbReference type="InterPro" id="IPR002616">
    <property type="entry name" value="tRNA_ribo_trans-like"/>
</dbReference>
<comment type="catalytic activity">
    <reaction evidence="6">
        <text>guanosine(34) in tRNA + queuine = queuosine(34) in tRNA + guanine</text>
        <dbReference type="Rhea" id="RHEA:16633"/>
        <dbReference type="Rhea" id="RHEA-COMP:10341"/>
        <dbReference type="Rhea" id="RHEA-COMP:18571"/>
        <dbReference type="ChEBI" id="CHEBI:16235"/>
        <dbReference type="ChEBI" id="CHEBI:17433"/>
        <dbReference type="ChEBI" id="CHEBI:74269"/>
        <dbReference type="ChEBI" id="CHEBI:194431"/>
        <dbReference type="EC" id="2.4.2.64"/>
    </reaction>
</comment>
<dbReference type="PANTHER" id="PTHR43530">
    <property type="entry name" value="QUEUINE TRNA-RIBOSYLTRANSFERASE CATALYTIC SUBUNIT 1"/>
    <property type="match status" value="1"/>
</dbReference>
<comment type="similarity">
    <text evidence="6">Belongs to the queuine tRNA-ribosyltransferase family.</text>
</comment>
<feature type="binding site" evidence="6">
    <location>
        <position position="309"/>
    </location>
    <ligand>
        <name>Zn(2+)</name>
        <dbReference type="ChEBI" id="CHEBI:29105"/>
    </ligand>
</feature>
<comment type="cofactor">
    <cofactor evidence="6">
        <name>Zn(2+)</name>
        <dbReference type="ChEBI" id="CHEBI:29105"/>
    </cofactor>
</comment>